<evidence type="ECO:0000313" key="1">
    <source>
        <dbReference type="EMBL" id="VDI74583.1"/>
    </source>
</evidence>
<dbReference type="AlphaFoldDB" id="A0A8B6H6J8"/>
<reference evidence="1" key="1">
    <citation type="submission" date="2018-11" db="EMBL/GenBank/DDBJ databases">
        <authorList>
            <person name="Alioto T."/>
            <person name="Alioto T."/>
        </authorList>
    </citation>
    <scope>NUCLEOTIDE SEQUENCE</scope>
</reference>
<gene>
    <name evidence="1" type="ORF">MGAL_10B056163</name>
</gene>
<proteinExistence type="predicted"/>
<comment type="caution">
    <text evidence="1">The sequence shown here is derived from an EMBL/GenBank/DDBJ whole genome shotgun (WGS) entry which is preliminary data.</text>
</comment>
<dbReference type="Proteomes" id="UP000596742">
    <property type="component" value="Unassembled WGS sequence"/>
</dbReference>
<accession>A0A8B6H6J8</accession>
<protein>
    <submittedName>
        <fullName evidence="1">Uncharacterized protein</fullName>
    </submittedName>
</protein>
<dbReference type="EMBL" id="UYJE01009575">
    <property type="protein sequence ID" value="VDI74583.1"/>
    <property type="molecule type" value="Genomic_DNA"/>
</dbReference>
<sequence length="126" mass="14695">MHEYESRLRVYNIKASVAKYSKYDEYGNSLVPYFPLEEIAEEPFIGENGVKNTPDIRAPAIAYFMVMFTTNLMKKIVLVTNSLSLALKLLDSRTFMTGTFRSNRQMPQRITKILRPDESVFMRRQD</sequence>
<organism evidence="1 2">
    <name type="scientific">Mytilus galloprovincialis</name>
    <name type="common">Mediterranean mussel</name>
    <dbReference type="NCBI Taxonomy" id="29158"/>
    <lineage>
        <taxon>Eukaryota</taxon>
        <taxon>Metazoa</taxon>
        <taxon>Spiralia</taxon>
        <taxon>Lophotrochozoa</taxon>
        <taxon>Mollusca</taxon>
        <taxon>Bivalvia</taxon>
        <taxon>Autobranchia</taxon>
        <taxon>Pteriomorphia</taxon>
        <taxon>Mytilida</taxon>
        <taxon>Mytiloidea</taxon>
        <taxon>Mytilidae</taxon>
        <taxon>Mytilinae</taxon>
        <taxon>Mytilus</taxon>
    </lineage>
</organism>
<name>A0A8B6H6J8_MYTGA</name>
<evidence type="ECO:0000313" key="2">
    <source>
        <dbReference type="Proteomes" id="UP000596742"/>
    </source>
</evidence>
<keyword evidence="2" id="KW-1185">Reference proteome</keyword>